<dbReference type="SUPFAM" id="SSF53623">
    <property type="entry name" value="MurD-like peptide ligases, catalytic domain"/>
    <property type="match status" value="1"/>
</dbReference>
<dbReference type="AlphaFoldDB" id="A0A9D1LU01"/>
<keyword evidence="12 14" id="KW-0961">Cell wall biogenesis/degradation</keyword>
<dbReference type="InterPro" id="IPR000713">
    <property type="entry name" value="Mur_ligase_N"/>
</dbReference>
<dbReference type="GO" id="GO:0008763">
    <property type="term" value="F:UDP-N-acetylmuramate-L-alanine ligase activity"/>
    <property type="evidence" value="ECO:0007669"/>
    <property type="project" value="UniProtKB-UniRule"/>
</dbReference>
<dbReference type="Pfam" id="PF08245">
    <property type="entry name" value="Mur_ligase_M"/>
    <property type="match status" value="1"/>
</dbReference>
<evidence type="ECO:0000256" key="13">
    <source>
        <dbReference type="ARBA" id="ARBA00047833"/>
    </source>
</evidence>
<evidence type="ECO:0000256" key="10">
    <source>
        <dbReference type="ARBA" id="ARBA00022984"/>
    </source>
</evidence>
<dbReference type="EC" id="6.3.2.8" evidence="3 14"/>
<comment type="caution">
    <text evidence="18">The sequence shown here is derived from an EMBL/GenBank/DDBJ whole genome shotgun (WGS) entry which is preliminary data.</text>
</comment>
<comment type="function">
    <text evidence="14">Cell wall formation.</text>
</comment>
<gene>
    <name evidence="14 18" type="primary">murC</name>
    <name evidence="18" type="ORF">IAB04_01695</name>
</gene>
<protein>
    <recommendedName>
        <fullName evidence="3 14">UDP-N-acetylmuramate--L-alanine ligase</fullName>
        <ecNumber evidence="3 14">6.3.2.8</ecNumber>
    </recommendedName>
    <alternativeName>
        <fullName evidence="14">UDP-N-acetylmuramoyl-L-alanine synthetase</fullName>
    </alternativeName>
</protein>
<dbReference type="InterPro" id="IPR005758">
    <property type="entry name" value="UDP-N-AcMur_Ala_ligase_MurC"/>
</dbReference>
<evidence type="ECO:0000256" key="2">
    <source>
        <dbReference type="ARBA" id="ARBA00004752"/>
    </source>
</evidence>
<dbReference type="EMBL" id="DVND01000041">
    <property type="protein sequence ID" value="HIU48058.1"/>
    <property type="molecule type" value="Genomic_DNA"/>
</dbReference>
<dbReference type="GO" id="GO:0008360">
    <property type="term" value="P:regulation of cell shape"/>
    <property type="evidence" value="ECO:0007669"/>
    <property type="project" value="UniProtKB-KW"/>
</dbReference>
<keyword evidence="8 14" id="KW-0067">ATP-binding</keyword>
<dbReference type="Proteomes" id="UP000824111">
    <property type="component" value="Unassembled WGS sequence"/>
</dbReference>
<keyword evidence="6 14" id="KW-0132">Cell division</keyword>
<name>A0A9D1LU01_9FIRM</name>
<evidence type="ECO:0000256" key="3">
    <source>
        <dbReference type="ARBA" id="ARBA00012211"/>
    </source>
</evidence>
<dbReference type="SUPFAM" id="SSF53244">
    <property type="entry name" value="MurD-like peptide ligases, peptide-binding domain"/>
    <property type="match status" value="1"/>
</dbReference>
<keyword evidence="7 14" id="KW-0547">Nucleotide-binding</keyword>
<evidence type="ECO:0000313" key="19">
    <source>
        <dbReference type="Proteomes" id="UP000824111"/>
    </source>
</evidence>
<evidence type="ECO:0000256" key="11">
    <source>
        <dbReference type="ARBA" id="ARBA00023306"/>
    </source>
</evidence>
<evidence type="ECO:0000259" key="17">
    <source>
        <dbReference type="Pfam" id="PF08245"/>
    </source>
</evidence>
<keyword evidence="4 14" id="KW-0963">Cytoplasm</keyword>
<dbReference type="SUPFAM" id="SSF51984">
    <property type="entry name" value="MurCD N-terminal domain"/>
    <property type="match status" value="1"/>
</dbReference>
<dbReference type="GO" id="GO:0051301">
    <property type="term" value="P:cell division"/>
    <property type="evidence" value="ECO:0007669"/>
    <property type="project" value="UniProtKB-KW"/>
</dbReference>
<dbReference type="InterPro" id="IPR036615">
    <property type="entry name" value="Mur_ligase_C_dom_sf"/>
</dbReference>
<dbReference type="Pfam" id="PF01225">
    <property type="entry name" value="Mur_ligase"/>
    <property type="match status" value="1"/>
</dbReference>
<dbReference type="Gene3D" id="3.40.50.720">
    <property type="entry name" value="NAD(P)-binding Rossmann-like Domain"/>
    <property type="match status" value="1"/>
</dbReference>
<keyword evidence="10 14" id="KW-0573">Peptidoglycan synthesis</keyword>
<feature type="domain" description="Mur ligase central" evidence="17">
    <location>
        <begin position="118"/>
        <end position="297"/>
    </location>
</feature>
<dbReference type="PANTHER" id="PTHR43445">
    <property type="entry name" value="UDP-N-ACETYLMURAMATE--L-ALANINE LIGASE-RELATED"/>
    <property type="match status" value="1"/>
</dbReference>
<keyword evidence="5 14" id="KW-0436">Ligase</keyword>
<dbReference type="GO" id="GO:0009252">
    <property type="term" value="P:peptidoglycan biosynthetic process"/>
    <property type="evidence" value="ECO:0007669"/>
    <property type="project" value="UniProtKB-UniRule"/>
</dbReference>
<accession>A0A9D1LU01</accession>
<dbReference type="InterPro" id="IPR036565">
    <property type="entry name" value="Mur-like_cat_sf"/>
</dbReference>
<reference evidence="18" key="2">
    <citation type="journal article" date="2021" name="PeerJ">
        <title>Extensive microbial diversity within the chicken gut microbiome revealed by metagenomics and culture.</title>
        <authorList>
            <person name="Gilroy R."/>
            <person name="Ravi A."/>
            <person name="Getino M."/>
            <person name="Pursley I."/>
            <person name="Horton D.L."/>
            <person name="Alikhan N.F."/>
            <person name="Baker D."/>
            <person name="Gharbi K."/>
            <person name="Hall N."/>
            <person name="Watson M."/>
            <person name="Adriaenssens E.M."/>
            <person name="Foster-Nyarko E."/>
            <person name="Jarju S."/>
            <person name="Secka A."/>
            <person name="Antonio M."/>
            <person name="Oren A."/>
            <person name="Chaudhuri R.R."/>
            <person name="La Ragione R."/>
            <person name="Hildebrand F."/>
            <person name="Pallen M.J."/>
        </authorList>
    </citation>
    <scope>NUCLEOTIDE SEQUENCE</scope>
    <source>
        <strain evidence="18">ChiSjej4B22-9803</strain>
    </source>
</reference>
<dbReference type="InterPro" id="IPR013221">
    <property type="entry name" value="Mur_ligase_cen"/>
</dbReference>
<dbReference type="GO" id="GO:0005524">
    <property type="term" value="F:ATP binding"/>
    <property type="evidence" value="ECO:0007669"/>
    <property type="project" value="UniProtKB-UniRule"/>
</dbReference>
<proteinExistence type="inferred from homology"/>
<dbReference type="Gene3D" id="3.40.1190.10">
    <property type="entry name" value="Mur-like, catalytic domain"/>
    <property type="match status" value="1"/>
</dbReference>
<evidence type="ECO:0000256" key="8">
    <source>
        <dbReference type="ARBA" id="ARBA00022840"/>
    </source>
</evidence>
<evidence type="ECO:0000256" key="4">
    <source>
        <dbReference type="ARBA" id="ARBA00022490"/>
    </source>
</evidence>
<dbReference type="NCBIfam" id="TIGR01082">
    <property type="entry name" value="murC"/>
    <property type="match status" value="1"/>
</dbReference>
<evidence type="ECO:0000256" key="6">
    <source>
        <dbReference type="ARBA" id="ARBA00022618"/>
    </source>
</evidence>
<dbReference type="PANTHER" id="PTHR43445:SF3">
    <property type="entry name" value="UDP-N-ACETYLMURAMATE--L-ALANINE LIGASE"/>
    <property type="match status" value="1"/>
</dbReference>
<sequence length="464" mass="50407">MNHFEFSDLKPGAHIHFIGIGGISMSGLAQILLQAGYRVTGSDRARTHITEKLEQLGAVIHYGHAAENVSGADLVVHTAAVHDDNPEMIAAKTQHIRLIDRAECLGAIMKRYKNAVGVAGTHGKTTTTSMLAHAMVHAGVDPTISIGGELDLIDGNIRTGSSDYFVTEACEYTNSFLKFFPSIALITNIEADHLDFFSGLEEIIESFRKFALLTKNGGHVVAWGGDANIRKALDGTGLHILYYGIGPGFDYYSENCTYGNGFPAFDVMRAGAKLCHIQLNVPGEHNILNALAAIAVCDLLGIAPSIAAAGIETFHGTHRRFEKKGTFNGAAVIDDYAHHPTEIQATLKATQNLPHNKLWCVFQPHTYTRTKTLWNDFKTCFRLADELILTDIYAAREQFDGVTTAENLAADICSAGINAVYMKTFAEIEAYLRARVQPGDVVFTMGAGDVFQIGNHLLGIKKDA</sequence>
<dbReference type="Gene3D" id="3.90.190.20">
    <property type="entry name" value="Mur ligase, C-terminal domain"/>
    <property type="match status" value="1"/>
</dbReference>
<keyword evidence="9 14" id="KW-0133">Cell shape</keyword>
<dbReference type="GO" id="GO:0071555">
    <property type="term" value="P:cell wall organization"/>
    <property type="evidence" value="ECO:0007669"/>
    <property type="project" value="UniProtKB-KW"/>
</dbReference>
<comment type="pathway">
    <text evidence="2 14">Cell wall biogenesis; peptidoglycan biosynthesis.</text>
</comment>
<evidence type="ECO:0000313" key="18">
    <source>
        <dbReference type="EMBL" id="HIU48058.1"/>
    </source>
</evidence>
<dbReference type="GO" id="GO:0005737">
    <property type="term" value="C:cytoplasm"/>
    <property type="evidence" value="ECO:0007669"/>
    <property type="project" value="UniProtKB-SubCell"/>
</dbReference>
<comment type="similarity">
    <text evidence="14">Belongs to the MurCDEF family.</text>
</comment>
<keyword evidence="11 14" id="KW-0131">Cell cycle</keyword>
<evidence type="ECO:0000256" key="12">
    <source>
        <dbReference type="ARBA" id="ARBA00023316"/>
    </source>
</evidence>
<evidence type="ECO:0000259" key="15">
    <source>
        <dbReference type="Pfam" id="PF01225"/>
    </source>
</evidence>
<reference evidence="18" key="1">
    <citation type="submission" date="2020-10" db="EMBL/GenBank/DDBJ databases">
        <authorList>
            <person name="Gilroy R."/>
        </authorList>
    </citation>
    <scope>NUCLEOTIDE SEQUENCE</scope>
    <source>
        <strain evidence="18">ChiSjej4B22-9803</strain>
    </source>
</reference>
<comment type="catalytic activity">
    <reaction evidence="13 14">
        <text>UDP-N-acetyl-alpha-D-muramate + L-alanine + ATP = UDP-N-acetyl-alpha-D-muramoyl-L-alanine + ADP + phosphate + H(+)</text>
        <dbReference type="Rhea" id="RHEA:23372"/>
        <dbReference type="ChEBI" id="CHEBI:15378"/>
        <dbReference type="ChEBI" id="CHEBI:30616"/>
        <dbReference type="ChEBI" id="CHEBI:43474"/>
        <dbReference type="ChEBI" id="CHEBI:57972"/>
        <dbReference type="ChEBI" id="CHEBI:70757"/>
        <dbReference type="ChEBI" id="CHEBI:83898"/>
        <dbReference type="ChEBI" id="CHEBI:456216"/>
        <dbReference type="EC" id="6.3.2.8"/>
    </reaction>
</comment>
<feature type="binding site" evidence="14">
    <location>
        <begin position="120"/>
        <end position="126"/>
    </location>
    <ligand>
        <name>ATP</name>
        <dbReference type="ChEBI" id="CHEBI:30616"/>
    </ligand>
</feature>
<evidence type="ECO:0000256" key="1">
    <source>
        <dbReference type="ARBA" id="ARBA00004496"/>
    </source>
</evidence>
<comment type="subcellular location">
    <subcellularLocation>
        <location evidence="1 14">Cytoplasm</location>
    </subcellularLocation>
</comment>
<dbReference type="InterPro" id="IPR004101">
    <property type="entry name" value="Mur_ligase_C"/>
</dbReference>
<dbReference type="HAMAP" id="MF_00046">
    <property type="entry name" value="MurC"/>
    <property type="match status" value="1"/>
</dbReference>
<evidence type="ECO:0000256" key="9">
    <source>
        <dbReference type="ARBA" id="ARBA00022960"/>
    </source>
</evidence>
<evidence type="ECO:0000256" key="5">
    <source>
        <dbReference type="ARBA" id="ARBA00022598"/>
    </source>
</evidence>
<evidence type="ECO:0000259" key="16">
    <source>
        <dbReference type="Pfam" id="PF02875"/>
    </source>
</evidence>
<feature type="domain" description="Mur ligase N-terminal catalytic" evidence="15">
    <location>
        <begin position="14"/>
        <end position="112"/>
    </location>
</feature>
<evidence type="ECO:0000256" key="14">
    <source>
        <dbReference type="HAMAP-Rule" id="MF_00046"/>
    </source>
</evidence>
<dbReference type="InterPro" id="IPR050061">
    <property type="entry name" value="MurCDEF_pg_biosynth"/>
</dbReference>
<dbReference type="Pfam" id="PF02875">
    <property type="entry name" value="Mur_ligase_C"/>
    <property type="match status" value="1"/>
</dbReference>
<organism evidence="18 19">
    <name type="scientific">Candidatus Avimonoglobus intestinipullorum</name>
    <dbReference type="NCBI Taxonomy" id="2840699"/>
    <lineage>
        <taxon>Bacteria</taxon>
        <taxon>Bacillati</taxon>
        <taxon>Bacillota</taxon>
        <taxon>Clostridia</taxon>
        <taxon>Eubacteriales</taxon>
        <taxon>Candidatus Avimonoglobus</taxon>
    </lineage>
</organism>
<evidence type="ECO:0000256" key="7">
    <source>
        <dbReference type="ARBA" id="ARBA00022741"/>
    </source>
</evidence>
<feature type="domain" description="Mur ligase C-terminal" evidence="16">
    <location>
        <begin position="319"/>
        <end position="448"/>
    </location>
</feature>